<gene>
    <name evidence="1" type="ORF">CWE10_16970</name>
</gene>
<organism evidence="1 2">
    <name type="scientific">Symbiobacterium thermophilum</name>
    <dbReference type="NCBI Taxonomy" id="2734"/>
    <lineage>
        <taxon>Bacteria</taxon>
        <taxon>Bacillati</taxon>
        <taxon>Bacillota</taxon>
        <taxon>Clostridia</taxon>
        <taxon>Eubacteriales</taxon>
        <taxon>Symbiobacteriaceae</taxon>
        <taxon>Symbiobacterium</taxon>
    </lineage>
</organism>
<evidence type="ECO:0000313" key="2">
    <source>
        <dbReference type="Proteomes" id="UP000732377"/>
    </source>
</evidence>
<dbReference type="Proteomes" id="UP000732377">
    <property type="component" value="Unassembled WGS sequence"/>
</dbReference>
<proteinExistence type="predicted"/>
<accession>A0A953LK25</accession>
<dbReference type="EMBL" id="PIUK01000263">
    <property type="protein sequence ID" value="MBY6277849.1"/>
    <property type="molecule type" value="Genomic_DNA"/>
</dbReference>
<dbReference type="AlphaFoldDB" id="A0A953LK25"/>
<protein>
    <submittedName>
        <fullName evidence="1">Phage Gp37/Gp68 family protein</fullName>
    </submittedName>
</protein>
<dbReference type="InterPro" id="IPR011101">
    <property type="entry name" value="DUF5131"/>
</dbReference>
<dbReference type="Pfam" id="PF07505">
    <property type="entry name" value="DUF5131"/>
    <property type="match status" value="1"/>
</dbReference>
<comment type="caution">
    <text evidence="1">The sequence shown here is derived from an EMBL/GenBank/DDBJ whole genome shotgun (WGS) entry which is preliminary data.</text>
</comment>
<name>A0A953LK25_SYMTR</name>
<evidence type="ECO:0000313" key="1">
    <source>
        <dbReference type="EMBL" id="MBY6277849.1"/>
    </source>
</evidence>
<sequence>MADRTAIEWTDATWNPIRGCSRVSEGCRHCYAERQAARFAGKGQPYEGLVRSTDHGPRWTGQVRLVEKLLDAPLHWRRPRRIFVNSMSDLFHENVPDEWIDRIFAVMALTPWHTYQILTKRPERMYRYLTSRWTPAAQRLEVDGAPATAAYVRVFARMVEMYPHVPAHVLNRATDWLDEHYTDGAGFLRAWPLPNVWLGVSVENQAAADERIPFLLQTPAAVRWLSMEPLLGQVNLREIRYCALVNVVPGLTLECEVLIDALTGEWDDGEDTGREAAIDWVVVGGESGPGARPMHPDWVRSIRDQCQSAGVPFFFKQWGEYCYPSQMSSDTWQQVDMAINLGHHSDSPIRVGKRAAGALLDGREWREWPDERRELTC</sequence>
<dbReference type="RefSeq" id="WP_273381236.1">
    <property type="nucleotide sequence ID" value="NZ_PIUK01000263.1"/>
</dbReference>
<reference evidence="1" key="1">
    <citation type="submission" date="2017-11" db="EMBL/GenBank/DDBJ databases">
        <title>Three new genomes from thermophilic consortium.</title>
        <authorList>
            <person name="Quaggio R."/>
            <person name="Amgarten D."/>
            <person name="Setubal J.C."/>
        </authorList>
    </citation>
    <scope>NUCLEOTIDE SEQUENCE</scope>
    <source>
        <strain evidence="1">ZCTH01-B2</strain>
    </source>
</reference>